<dbReference type="OrthoDB" id="5579281at2759"/>
<proteinExistence type="predicted"/>
<accession>A0A167MAN2</accession>
<feature type="region of interest" description="Disordered" evidence="1">
    <location>
        <begin position="589"/>
        <end position="612"/>
    </location>
</feature>
<dbReference type="GO" id="GO:1902657">
    <property type="term" value="P:protein localization to prospore membrane"/>
    <property type="evidence" value="ECO:0007669"/>
    <property type="project" value="InterPro"/>
</dbReference>
<evidence type="ECO:0000259" key="2">
    <source>
        <dbReference type="PROSITE" id="PS50003"/>
    </source>
</evidence>
<protein>
    <recommendedName>
        <fullName evidence="2">PH domain-containing protein</fullName>
    </recommendedName>
</protein>
<sequence length="667" mass="76522">MLLRALHTRSEDLPRTYDEEEARRHPEARGEDWAERLVVWRGRERKRVEIYEDHAFPGVSKWKGHKRLAFVIPLNAPYTNLSLYSATDLTFCLTCAPTPAESIKSRAKFQLASTGTNIFIFKCKSRSRAIDWMWKLWRAMGGTIPKYLDVQVPALDTRVRIFVPALDPLSLTRQEVLATCLESILAVPDYAALMQRTLRAGGKAELCWRTGLKLDWVWLSADVNGRARAWEVMNGLVLRQVRRATHLELRLAEHYPTKVVLADGTTLAEPPAVEGYLQRYYVSASRTTRRRVYVASNDGNLMFGPQHHAHPPAPPVIPPEGQTEEQRTAAWARFRAADTARQGENILAAEEYVDLRDVLIIRWAEAAAPVKTEDRLKRSFELVMRSGMVIRLEAHTRRNASEWIHHLKALVSYWTRQHRVWARFEMDVTYGVEEHRDGVLHGPSAVGWYPRPKEPVDPDVGSALLPGYWQWCVLDGCRAIIKAGRLFQKTGYRKQFTHMYHILVQGHLMQFKLTSSTNSAYRMVTSIPLADAYVYSGQSAMASMPPSKDDQQGRVITRYYQDGFEGRDSDEDTTFIIWYRDVHVESRPVPKPPENAMASAHVQEGEGPQPSHIPLFKDKNRLLICRARSKLERDTWCWALNVEIERLVRATMARERALREYGDIIQS</sequence>
<dbReference type="Pfam" id="PF23207">
    <property type="entry name" value="PH_SPO71"/>
    <property type="match status" value="1"/>
</dbReference>
<feature type="domain" description="PH" evidence="2">
    <location>
        <begin position="270"/>
        <end position="412"/>
    </location>
</feature>
<keyword evidence="4" id="KW-1185">Reference proteome</keyword>
<dbReference type="PANTHER" id="PTHR28076">
    <property type="entry name" value="SPORULATION-SPECIFIC PROTEIN 71"/>
    <property type="match status" value="1"/>
</dbReference>
<organism evidence="3 4">
    <name type="scientific">Calocera viscosa (strain TUFC12733)</name>
    <dbReference type="NCBI Taxonomy" id="1330018"/>
    <lineage>
        <taxon>Eukaryota</taxon>
        <taxon>Fungi</taxon>
        <taxon>Dikarya</taxon>
        <taxon>Basidiomycota</taxon>
        <taxon>Agaricomycotina</taxon>
        <taxon>Dacrymycetes</taxon>
        <taxon>Dacrymycetales</taxon>
        <taxon>Dacrymycetaceae</taxon>
        <taxon>Calocera</taxon>
    </lineage>
</organism>
<gene>
    <name evidence="3" type="ORF">CALVIDRAFT_481392</name>
</gene>
<dbReference type="InterPro" id="IPR057379">
    <property type="entry name" value="PH_SPO71"/>
</dbReference>
<dbReference type="InterPro" id="IPR011993">
    <property type="entry name" value="PH-like_dom_sf"/>
</dbReference>
<dbReference type="Proteomes" id="UP000076738">
    <property type="component" value="Unassembled WGS sequence"/>
</dbReference>
<evidence type="ECO:0000313" key="4">
    <source>
        <dbReference type="Proteomes" id="UP000076738"/>
    </source>
</evidence>
<dbReference type="PROSITE" id="PS50003">
    <property type="entry name" value="PH_DOMAIN"/>
    <property type="match status" value="1"/>
</dbReference>
<dbReference type="Gene3D" id="2.30.29.30">
    <property type="entry name" value="Pleckstrin-homology domain (PH domain)/Phosphotyrosine-binding domain (PTB)"/>
    <property type="match status" value="1"/>
</dbReference>
<dbReference type="InterPro" id="IPR040345">
    <property type="entry name" value="Mug56/Spo71"/>
</dbReference>
<evidence type="ECO:0000313" key="3">
    <source>
        <dbReference type="EMBL" id="KZO96514.1"/>
    </source>
</evidence>
<dbReference type="STRING" id="1330018.A0A167MAN2"/>
<name>A0A167MAN2_CALVF</name>
<dbReference type="InterPro" id="IPR001849">
    <property type="entry name" value="PH_domain"/>
</dbReference>
<dbReference type="Pfam" id="PF15404">
    <property type="entry name" value="PH_4"/>
    <property type="match status" value="1"/>
</dbReference>
<dbReference type="SUPFAM" id="SSF50729">
    <property type="entry name" value="PH domain-like"/>
    <property type="match status" value="1"/>
</dbReference>
<dbReference type="AlphaFoldDB" id="A0A167MAN2"/>
<reference evidence="3 4" key="1">
    <citation type="journal article" date="2016" name="Mol. Biol. Evol.">
        <title>Comparative Genomics of Early-Diverging Mushroom-Forming Fungi Provides Insights into the Origins of Lignocellulose Decay Capabilities.</title>
        <authorList>
            <person name="Nagy L.G."/>
            <person name="Riley R."/>
            <person name="Tritt A."/>
            <person name="Adam C."/>
            <person name="Daum C."/>
            <person name="Floudas D."/>
            <person name="Sun H."/>
            <person name="Yadav J.S."/>
            <person name="Pangilinan J."/>
            <person name="Larsson K.H."/>
            <person name="Matsuura K."/>
            <person name="Barry K."/>
            <person name="Labutti K."/>
            <person name="Kuo R."/>
            <person name="Ohm R.A."/>
            <person name="Bhattacharya S.S."/>
            <person name="Shirouzu T."/>
            <person name="Yoshinaga Y."/>
            <person name="Martin F.M."/>
            <person name="Grigoriev I.V."/>
            <person name="Hibbett D.S."/>
        </authorList>
    </citation>
    <scope>NUCLEOTIDE SEQUENCE [LARGE SCALE GENOMIC DNA]</scope>
    <source>
        <strain evidence="3 4">TUFC12733</strain>
    </source>
</reference>
<dbReference type="SMART" id="SM00233">
    <property type="entry name" value="PH"/>
    <property type="match status" value="2"/>
</dbReference>
<evidence type="ECO:0000256" key="1">
    <source>
        <dbReference type="SAM" id="MobiDB-lite"/>
    </source>
</evidence>
<dbReference type="EMBL" id="KV417284">
    <property type="protein sequence ID" value="KZO96514.1"/>
    <property type="molecule type" value="Genomic_DNA"/>
</dbReference>
<dbReference type="PANTHER" id="PTHR28076:SF1">
    <property type="entry name" value="PROSPORE MEMBRANE ADAPTER PROTEIN SPO71"/>
    <property type="match status" value="1"/>
</dbReference>
<dbReference type="InterPro" id="IPR039486">
    <property type="entry name" value="Mug56/Spo71_PH"/>
</dbReference>